<dbReference type="PANTHER" id="PTHR33406:SF12">
    <property type="entry name" value="BLR2997 PROTEIN"/>
    <property type="match status" value="1"/>
</dbReference>
<reference evidence="9" key="1">
    <citation type="submission" date="2016-07" db="EMBL/GenBank/DDBJ databases">
        <authorList>
            <person name="Florea S."/>
            <person name="Webb J.S."/>
            <person name="Jaromczyk J."/>
            <person name="Schardl C.L."/>
        </authorList>
    </citation>
    <scope>NUCLEOTIDE SEQUENCE [LARGE SCALE GENOMIC DNA]</scope>
    <source>
        <strain evidence="9">KCTC 42131</strain>
    </source>
</reference>
<evidence type="ECO:0000256" key="6">
    <source>
        <dbReference type="SAM" id="Phobius"/>
    </source>
</evidence>
<dbReference type="Proteomes" id="UP000175669">
    <property type="component" value="Unassembled WGS sequence"/>
</dbReference>
<accession>A0A1E8CMJ4</accession>
<evidence type="ECO:0000256" key="2">
    <source>
        <dbReference type="ARBA" id="ARBA00022475"/>
    </source>
</evidence>
<keyword evidence="4 6" id="KW-1133">Transmembrane helix</keyword>
<name>A0A1E8CMJ4_9GAMM</name>
<comment type="subcellular location">
    <subcellularLocation>
        <location evidence="1">Cell membrane</location>
        <topology evidence="1">Multi-pass membrane protein</topology>
    </subcellularLocation>
</comment>
<proteinExistence type="predicted"/>
<feature type="transmembrane region" description="Helical" evidence="6">
    <location>
        <begin position="396"/>
        <end position="414"/>
    </location>
</feature>
<dbReference type="InterPro" id="IPR050545">
    <property type="entry name" value="Mycobact_MmpL"/>
</dbReference>
<feature type="domain" description="SSD" evidence="7">
    <location>
        <begin position="246"/>
        <end position="368"/>
    </location>
</feature>
<gene>
    <name evidence="8" type="ORF">PHACT_11540</name>
</gene>
<dbReference type="OrthoDB" id="9803781at2"/>
<feature type="transmembrane region" description="Helical" evidence="6">
    <location>
        <begin position="740"/>
        <end position="760"/>
    </location>
</feature>
<evidence type="ECO:0000256" key="3">
    <source>
        <dbReference type="ARBA" id="ARBA00022692"/>
    </source>
</evidence>
<dbReference type="STRING" id="1524254.PHACT_11540"/>
<evidence type="ECO:0000256" key="5">
    <source>
        <dbReference type="ARBA" id="ARBA00023136"/>
    </source>
</evidence>
<dbReference type="GO" id="GO:0005886">
    <property type="term" value="C:plasma membrane"/>
    <property type="evidence" value="ECO:0007669"/>
    <property type="project" value="UniProtKB-SubCell"/>
</dbReference>
<organism evidence="8 9">
    <name type="scientific">Pseudohongiella acticola</name>
    <dbReference type="NCBI Taxonomy" id="1524254"/>
    <lineage>
        <taxon>Bacteria</taxon>
        <taxon>Pseudomonadati</taxon>
        <taxon>Pseudomonadota</taxon>
        <taxon>Gammaproteobacteria</taxon>
        <taxon>Pseudomonadales</taxon>
        <taxon>Pseudohongiellaceae</taxon>
        <taxon>Pseudohongiella</taxon>
    </lineage>
</organism>
<keyword evidence="9" id="KW-1185">Reference proteome</keyword>
<comment type="caution">
    <text evidence="8">The sequence shown here is derived from an EMBL/GenBank/DDBJ whole genome shotgun (WGS) entry which is preliminary data.</text>
</comment>
<evidence type="ECO:0000256" key="4">
    <source>
        <dbReference type="ARBA" id="ARBA00022989"/>
    </source>
</evidence>
<dbReference type="Pfam" id="PF03176">
    <property type="entry name" value="MMPL"/>
    <property type="match status" value="2"/>
</dbReference>
<feature type="transmembrane region" description="Helical" evidence="6">
    <location>
        <begin position="708"/>
        <end position="734"/>
    </location>
</feature>
<feature type="transmembrane region" description="Helical" evidence="6">
    <location>
        <begin position="269"/>
        <end position="293"/>
    </location>
</feature>
<feature type="transmembrane region" description="Helical" evidence="6">
    <location>
        <begin position="637"/>
        <end position="658"/>
    </location>
</feature>
<dbReference type="PANTHER" id="PTHR33406">
    <property type="entry name" value="MEMBRANE PROTEIN MJ1562-RELATED"/>
    <property type="match status" value="1"/>
</dbReference>
<dbReference type="EMBL" id="MASR01000001">
    <property type="protein sequence ID" value="OFE13686.1"/>
    <property type="molecule type" value="Genomic_DNA"/>
</dbReference>
<keyword evidence="2" id="KW-1003">Cell membrane</keyword>
<sequence length="780" mass="84550">MTPGLLVRYRVLWLVLCLVISALLASALSSIRFDTRISVLLGDNDAYVNDRNQLAAEFPNRQDISIAVSSASGATNVFSAPILEALGALHREYRRIPYTTGASSVVAYDSPFGEIGLFPGRFRNFHEIDAKAMQAAREKAMADRFINGILVSPGADLALFSAPLSLSTSTSAQNREIADAISAVLRDLRQAHPNVAFAPGAEALFETSTRDAMIQDLTRLLPLVILVCVLFICYCFQSVRHGACILLVTLLTIICTVGTLAWADIALNSVSVMAPLVVVIIAVANTAHILSVFRQQLADGVTSAQAMQQSLAFNLRPVSLAALTTAIGFASLNYASAPAISQFGSIVALGVVFAWLLSFLSFPALVMMAGTAVNDIRLANAFLRYCQHLVAHYHRVIFYGVIVAGLIAAALLPLNKPDFDRLDFIDQDSPLHAYYALLSERMQRGTVMNYGIVANNPANSTPLPDGAIDPEFLQRVDELSVWLRQRPDVLDAASLVDVVKTINDTLEGSQAGDNVDNYRLPESAELVEQHLMNYVSVQQDSYALANFINTDFSTIRLFITTTPLSNQGIIDLDVAIGEFFTDAFAGDAMRLMRGSSTLLFARMDRTVTVELIQSYLISLVMITAALTIGLRSLYFGLVSVVPNLLPATLVFGLWGLLVGTVDPFVMMLFSISIGLVVDDTVHILSTYQRQRQQGLPVDSAIQAAVTKAGPALAITTAVLALGALILLMASTLYFQQAARLLVPIVVLALILDLTFLPVLLSRLEKARERLAARRQQAARP</sequence>
<dbReference type="InterPro" id="IPR000731">
    <property type="entry name" value="SSD"/>
</dbReference>
<dbReference type="SUPFAM" id="SSF82866">
    <property type="entry name" value="Multidrug efflux transporter AcrB transmembrane domain"/>
    <property type="match status" value="2"/>
</dbReference>
<feature type="transmembrane region" description="Helical" evidence="6">
    <location>
        <begin position="243"/>
        <end position="263"/>
    </location>
</feature>
<feature type="transmembrane region" description="Helical" evidence="6">
    <location>
        <begin position="612"/>
        <end position="630"/>
    </location>
</feature>
<feature type="domain" description="SSD" evidence="7">
    <location>
        <begin position="663"/>
        <end position="762"/>
    </location>
</feature>
<feature type="transmembrane region" description="Helical" evidence="6">
    <location>
        <begin position="217"/>
        <end position="236"/>
    </location>
</feature>
<dbReference type="RefSeq" id="WP_070117903.1">
    <property type="nucleotide sequence ID" value="NZ_MASR01000001.1"/>
</dbReference>
<dbReference type="AlphaFoldDB" id="A0A1E8CMJ4"/>
<keyword evidence="3 6" id="KW-0812">Transmembrane</keyword>
<protein>
    <recommendedName>
        <fullName evidence="7">SSD domain-containing protein</fullName>
    </recommendedName>
</protein>
<evidence type="ECO:0000259" key="7">
    <source>
        <dbReference type="PROSITE" id="PS50156"/>
    </source>
</evidence>
<evidence type="ECO:0000313" key="9">
    <source>
        <dbReference type="Proteomes" id="UP000175669"/>
    </source>
</evidence>
<evidence type="ECO:0000256" key="1">
    <source>
        <dbReference type="ARBA" id="ARBA00004651"/>
    </source>
</evidence>
<dbReference type="Gene3D" id="1.20.1640.10">
    <property type="entry name" value="Multidrug efflux transporter AcrB transmembrane domain"/>
    <property type="match status" value="2"/>
</dbReference>
<feature type="transmembrane region" description="Helical" evidence="6">
    <location>
        <begin position="346"/>
        <end position="376"/>
    </location>
</feature>
<dbReference type="PROSITE" id="PS50156">
    <property type="entry name" value="SSD"/>
    <property type="match status" value="2"/>
</dbReference>
<feature type="transmembrane region" description="Helical" evidence="6">
    <location>
        <begin position="313"/>
        <end position="334"/>
    </location>
</feature>
<keyword evidence="5 6" id="KW-0472">Membrane</keyword>
<dbReference type="InterPro" id="IPR004869">
    <property type="entry name" value="MMPL_dom"/>
</dbReference>
<feature type="transmembrane region" description="Helical" evidence="6">
    <location>
        <begin position="664"/>
        <end position="687"/>
    </location>
</feature>
<evidence type="ECO:0000313" key="8">
    <source>
        <dbReference type="EMBL" id="OFE13686.1"/>
    </source>
</evidence>